<evidence type="ECO:0000313" key="2">
    <source>
        <dbReference type="Proteomes" id="UP000198988"/>
    </source>
</evidence>
<organism evidence="1 2">
    <name type="scientific">Bathymodiolus azoricus thioautotrophic gill symbiont</name>
    <dbReference type="NCBI Taxonomy" id="235205"/>
    <lineage>
        <taxon>Bacteria</taxon>
        <taxon>Pseudomonadati</taxon>
        <taxon>Pseudomonadota</taxon>
        <taxon>Gammaproteobacteria</taxon>
        <taxon>sulfur-oxidizing symbionts</taxon>
    </lineage>
</organism>
<accession>A0A1H6JTN5</accession>
<proteinExistence type="predicted"/>
<dbReference type="EMBL" id="CDSC02000068">
    <property type="protein sequence ID" value="SEH63935.1"/>
    <property type="molecule type" value="Genomic_DNA"/>
</dbReference>
<evidence type="ECO:0000313" key="1">
    <source>
        <dbReference type="EMBL" id="SEH63935.1"/>
    </source>
</evidence>
<protein>
    <submittedName>
        <fullName evidence="1">Uncharacterized protein</fullName>
    </submittedName>
</protein>
<name>A0A1H6JTN5_9GAMM</name>
<gene>
    <name evidence="1" type="ORF">BAZSYMA_ACONTIG11333_2</name>
</gene>
<dbReference type="AlphaFoldDB" id="A0A1H6JTN5"/>
<reference evidence="2" key="1">
    <citation type="submission" date="2016-06" db="EMBL/GenBank/DDBJ databases">
        <authorList>
            <person name="Petersen J."/>
            <person name="Sayavedra L."/>
        </authorList>
    </citation>
    <scope>NUCLEOTIDE SEQUENCE [LARGE SCALE GENOMIC DNA]</scope>
    <source>
        <strain evidence="2">BazSymA</strain>
    </source>
</reference>
<dbReference type="Proteomes" id="UP000198988">
    <property type="component" value="Unassembled WGS sequence"/>
</dbReference>
<sequence length="35" mass="4221">MYNLFIVLFEAINQKVKMQQQITEGFDYFLGTNLY</sequence>